<dbReference type="OrthoDB" id="9805828at2"/>
<dbReference type="FunFam" id="1.10.760.10:FF:000001">
    <property type="entry name" value="Cytochrome c iso-1"/>
    <property type="match status" value="1"/>
</dbReference>
<dbReference type="GO" id="GO:0046872">
    <property type="term" value="F:metal ion binding"/>
    <property type="evidence" value="ECO:0007669"/>
    <property type="project" value="UniProtKB-KW"/>
</dbReference>
<evidence type="ECO:0000256" key="1">
    <source>
        <dbReference type="ARBA" id="ARBA00003590"/>
    </source>
</evidence>
<evidence type="ECO:0000256" key="5">
    <source>
        <dbReference type="ARBA" id="ARBA00022723"/>
    </source>
</evidence>
<dbReference type="AlphaFoldDB" id="A0A255XT19"/>
<dbReference type="Gene3D" id="1.10.760.10">
    <property type="entry name" value="Cytochrome c-like domain"/>
    <property type="match status" value="1"/>
</dbReference>
<evidence type="ECO:0000256" key="2">
    <source>
        <dbReference type="ARBA" id="ARBA00022448"/>
    </source>
</evidence>
<keyword evidence="3" id="KW-0602">Photosynthesis</keyword>
<keyword evidence="12" id="KW-1185">Reference proteome</keyword>
<evidence type="ECO:0000256" key="7">
    <source>
        <dbReference type="ARBA" id="ARBA00023004"/>
    </source>
</evidence>
<dbReference type="PRINTS" id="PR00604">
    <property type="entry name" value="CYTCHRMECIAB"/>
</dbReference>
<feature type="signal peptide" evidence="9">
    <location>
        <begin position="1"/>
        <end position="21"/>
    </location>
</feature>
<dbReference type="RefSeq" id="WP_094408505.1">
    <property type="nucleotide sequence ID" value="NZ_BMJZ01000004.1"/>
</dbReference>
<dbReference type="InterPro" id="IPR036909">
    <property type="entry name" value="Cyt_c-like_dom_sf"/>
</dbReference>
<evidence type="ECO:0000313" key="12">
    <source>
        <dbReference type="Proteomes" id="UP000216361"/>
    </source>
</evidence>
<dbReference type="GO" id="GO:0009055">
    <property type="term" value="F:electron transfer activity"/>
    <property type="evidence" value="ECO:0007669"/>
    <property type="project" value="InterPro"/>
</dbReference>
<gene>
    <name evidence="11" type="ORF">CHR90_08225</name>
</gene>
<protein>
    <submittedName>
        <fullName evidence="11">Cytochrome c family protein</fullName>
    </submittedName>
</protein>
<evidence type="ECO:0000256" key="8">
    <source>
        <dbReference type="PROSITE-ProRule" id="PRU00433"/>
    </source>
</evidence>
<evidence type="ECO:0000256" key="9">
    <source>
        <dbReference type="SAM" id="SignalP"/>
    </source>
</evidence>
<dbReference type="PROSITE" id="PS51007">
    <property type="entry name" value="CYTC"/>
    <property type="match status" value="1"/>
</dbReference>
<dbReference type="GO" id="GO:0015979">
    <property type="term" value="P:photosynthesis"/>
    <property type="evidence" value="ECO:0007669"/>
    <property type="project" value="UniProtKB-KW"/>
</dbReference>
<keyword evidence="6" id="KW-0249">Electron transport</keyword>
<evidence type="ECO:0000313" key="11">
    <source>
        <dbReference type="EMBL" id="OYQ19400.1"/>
    </source>
</evidence>
<comment type="caution">
    <text evidence="11">The sequence shown here is derived from an EMBL/GenBank/DDBJ whole genome shotgun (WGS) entry which is preliminary data.</text>
</comment>
<keyword evidence="9" id="KW-0732">Signal</keyword>
<keyword evidence="5 8" id="KW-0479">Metal-binding</keyword>
<dbReference type="PANTHER" id="PTHR11961">
    <property type="entry name" value="CYTOCHROME C"/>
    <property type="match status" value="1"/>
</dbReference>
<proteinExistence type="predicted"/>
<dbReference type="GO" id="GO:0020037">
    <property type="term" value="F:heme binding"/>
    <property type="evidence" value="ECO:0007669"/>
    <property type="project" value="InterPro"/>
</dbReference>
<dbReference type="SUPFAM" id="SSF46626">
    <property type="entry name" value="Cytochrome c"/>
    <property type="match status" value="1"/>
</dbReference>
<feature type="domain" description="Cytochrome c" evidence="10">
    <location>
        <begin position="23"/>
        <end position="124"/>
    </location>
</feature>
<evidence type="ECO:0000256" key="4">
    <source>
        <dbReference type="ARBA" id="ARBA00022617"/>
    </source>
</evidence>
<dbReference type="InterPro" id="IPR002327">
    <property type="entry name" value="Cyt_c_1A/1B"/>
</dbReference>
<dbReference type="Pfam" id="PF00034">
    <property type="entry name" value="Cytochrom_C"/>
    <property type="match status" value="1"/>
</dbReference>
<dbReference type="InterPro" id="IPR009056">
    <property type="entry name" value="Cyt_c-like_dom"/>
</dbReference>
<sequence length="125" mass="12972">MRRLSALLAAAPLLLTLPALADGDAAAGQKVFTTKCKVCHTVDASGKNGVGPGLNGVFGRKAGSKEGFAYSPAMKSAGVTWDTDTIKAYVTDPKNMVAGNKMAFVGIKNPAELENLIAYLKDATK</sequence>
<keyword evidence="4 8" id="KW-0349">Heme</keyword>
<name>A0A255XT19_9PROT</name>
<organism evidence="11 12">
    <name type="scientific">Elstera cyanobacteriorum</name>
    <dbReference type="NCBI Taxonomy" id="2022747"/>
    <lineage>
        <taxon>Bacteria</taxon>
        <taxon>Pseudomonadati</taxon>
        <taxon>Pseudomonadota</taxon>
        <taxon>Alphaproteobacteria</taxon>
        <taxon>Rhodospirillales</taxon>
        <taxon>Rhodospirillaceae</taxon>
        <taxon>Elstera</taxon>
    </lineage>
</organism>
<feature type="chain" id="PRO_5012355249" evidence="9">
    <location>
        <begin position="22"/>
        <end position="125"/>
    </location>
</feature>
<evidence type="ECO:0000256" key="3">
    <source>
        <dbReference type="ARBA" id="ARBA00022531"/>
    </source>
</evidence>
<keyword evidence="2" id="KW-0813">Transport</keyword>
<evidence type="ECO:0000259" key="10">
    <source>
        <dbReference type="PROSITE" id="PS51007"/>
    </source>
</evidence>
<dbReference type="Proteomes" id="UP000216361">
    <property type="component" value="Unassembled WGS sequence"/>
</dbReference>
<evidence type="ECO:0000256" key="6">
    <source>
        <dbReference type="ARBA" id="ARBA00022982"/>
    </source>
</evidence>
<dbReference type="EMBL" id="NOXS01000031">
    <property type="protein sequence ID" value="OYQ19400.1"/>
    <property type="molecule type" value="Genomic_DNA"/>
</dbReference>
<accession>A0A255XT19</accession>
<reference evidence="11 12" key="1">
    <citation type="submission" date="2017-07" db="EMBL/GenBank/DDBJ databases">
        <title>Elstera cyanobacteriorum sp. nov., a novel bacterium isolated from cyanobacterial aggregates in a eutrophic lake.</title>
        <authorList>
            <person name="Cai H."/>
        </authorList>
    </citation>
    <scope>NUCLEOTIDE SEQUENCE [LARGE SCALE GENOMIC DNA]</scope>
    <source>
        <strain evidence="11 12">TH019</strain>
    </source>
</reference>
<keyword evidence="7 8" id="KW-0408">Iron</keyword>
<comment type="function">
    <text evidence="1">Cytochrome c2 is found mainly in purple, non-sulfur, photosynthetic bacteria where it functions as the electron donor to the oxidized bacteriochlorophyll in the photophosphorylation pathway. However, it may also have a role in the respiratory chain and is found in some non-photosynthetic bacteria.</text>
</comment>